<proteinExistence type="predicted"/>
<reference evidence="2" key="1">
    <citation type="submission" date="2021-01" db="EMBL/GenBank/DDBJ databases">
        <authorList>
            <person name="Kaushik A."/>
        </authorList>
    </citation>
    <scope>NUCLEOTIDE SEQUENCE</scope>
    <source>
        <strain evidence="2">AG1-1C</strain>
    </source>
</reference>
<gene>
    <name evidence="2" type="ORF">RDB_LOCUS137987</name>
</gene>
<protein>
    <recommendedName>
        <fullName evidence="1">HNH nuclease domain-containing protein</fullName>
    </recommendedName>
</protein>
<dbReference type="AlphaFoldDB" id="A0A8H3B1U7"/>
<dbReference type="InterPro" id="IPR003615">
    <property type="entry name" value="HNH_nuc"/>
</dbReference>
<name>A0A8H3B1U7_9AGAM</name>
<organism evidence="2 3">
    <name type="scientific">Rhizoctonia solani</name>
    <dbReference type="NCBI Taxonomy" id="456999"/>
    <lineage>
        <taxon>Eukaryota</taxon>
        <taxon>Fungi</taxon>
        <taxon>Dikarya</taxon>
        <taxon>Basidiomycota</taxon>
        <taxon>Agaricomycotina</taxon>
        <taxon>Agaricomycetes</taxon>
        <taxon>Cantharellales</taxon>
        <taxon>Ceratobasidiaceae</taxon>
        <taxon>Rhizoctonia</taxon>
    </lineage>
</organism>
<accession>A0A8H3B1U7</accession>
<evidence type="ECO:0000313" key="2">
    <source>
        <dbReference type="EMBL" id="CAE6445800.1"/>
    </source>
</evidence>
<dbReference type="Proteomes" id="UP000663846">
    <property type="component" value="Unassembled WGS sequence"/>
</dbReference>
<comment type="caution">
    <text evidence="2">The sequence shown here is derived from an EMBL/GenBank/DDBJ whole genome shotgun (WGS) entry which is preliminary data.</text>
</comment>
<feature type="domain" description="HNH nuclease" evidence="1">
    <location>
        <begin position="210"/>
        <end position="281"/>
    </location>
</feature>
<dbReference type="EMBL" id="CAJMWS010000463">
    <property type="protein sequence ID" value="CAE6445800.1"/>
    <property type="molecule type" value="Genomic_DNA"/>
</dbReference>
<dbReference type="Pfam" id="PF13391">
    <property type="entry name" value="HNH_2"/>
    <property type="match status" value="1"/>
</dbReference>
<sequence length="382" mass="42892">MSNLIRNLKRLFIGEESHMHIPCHPRFMKFSFPTTLQFTFPTTAQLLDNLPVMPTNPQILMTLSFLETISEGFGADEPTIPFLRCLAEHAPTERGRRNICQDILSTQDDNHEITVSRLRSLAERYRTGLIIPMAAQGGRTPSVTEHPSRFSAEIDASVIGNLIQEAKRDSYTLRGLALRRDNFRSLLSGKIDYKSYELEKVQLETPNDTTELTEVAHILPFSLSVGAKDRDTEIHRKAHVWEVISRFAGNDALIHELDGQNINRLGNVLTLTATEHNVFGRLKCWLEAIDGQPNTYRVAGRRAIPGAFPLGRIVQFSTRYAGLELPDPRFLEIHAACAKVAHASGMGKYIDSVLRDLEDLQVLPENGSSDALMFALNRVSVY</sequence>
<evidence type="ECO:0000313" key="3">
    <source>
        <dbReference type="Proteomes" id="UP000663846"/>
    </source>
</evidence>
<evidence type="ECO:0000259" key="1">
    <source>
        <dbReference type="Pfam" id="PF13391"/>
    </source>
</evidence>